<organism evidence="3 4">
    <name type="scientific">Rhodococcus parequi</name>
    <dbReference type="NCBI Taxonomy" id="3137122"/>
    <lineage>
        <taxon>Bacteria</taxon>
        <taxon>Bacillati</taxon>
        <taxon>Actinomycetota</taxon>
        <taxon>Actinomycetes</taxon>
        <taxon>Mycobacteriales</taxon>
        <taxon>Nocardiaceae</taxon>
        <taxon>Rhodococcus</taxon>
    </lineage>
</organism>
<protein>
    <recommendedName>
        <fullName evidence="5">DUF1707 domain-containing protein</fullName>
    </recommendedName>
</protein>
<evidence type="ECO:0000256" key="2">
    <source>
        <dbReference type="SAM" id="Phobius"/>
    </source>
</evidence>
<sequence>MADPRRGIPRQLGDLEGSAPTPPRERNVRRIAVFAAAAVAAAGVFTVATHPWGGSTGADSAATSPTSARLTTAAGLGRLLDEIQREFGDSSVDTLNVYPEYALFNRPMPGKPGMSISYQYEVDDGEARFTAADATSSRRGDGRPIDLAPLRPNVSTVIGLLYGADRTLAVTDPTSTHISIEQDEHGPTAGIYLSNDEQDTSGFLTVGFDGEVRKVRSADR</sequence>
<dbReference type="Proteomes" id="UP001629745">
    <property type="component" value="Unassembled WGS sequence"/>
</dbReference>
<name>A0ABW9FD56_9NOCA</name>
<dbReference type="RefSeq" id="WP_420163694.1">
    <property type="nucleotide sequence ID" value="NZ_JBDLNV010000002.1"/>
</dbReference>
<keyword evidence="2" id="KW-0812">Transmembrane</keyword>
<reference evidence="3 4" key="1">
    <citation type="submission" date="2023-11" db="EMBL/GenBank/DDBJ databases">
        <authorList>
            <person name="Val-Calvo J."/>
            <person name="Scortti M."/>
            <person name="Vazquez-Boland J."/>
        </authorList>
    </citation>
    <scope>NUCLEOTIDE SEQUENCE [LARGE SCALE GENOMIC DNA]</scope>
    <source>
        <strain evidence="3 4">PAM 2766</strain>
    </source>
</reference>
<proteinExistence type="predicted"/>
<keyword evidence="4" id="KW-1185">Reference proteome</keyword>
<feature type="region of interest" description="Disordered" evidence="1">
    <location>
        <begin position="1"/>
        <end position="25"/>
    </location>
</feature>
<gene>
    <name evidence="3" type="ORF">ABEU20_001698</name>
</gene>
<accession>A0ABW9FD56</accession>
<comment type="caution">
    <text evidence="3">The sequence shown here is derived from an EMBL/GenBank/DDBJ whole genome shotgun (WGS) entry which is preliminary data.</text>
</comment>
<evidence type="ECO:0000256" key="1">
    <source>
        <dbReference type="SAM" id="MobiDB-lite"/>
    </source>
</evidence>
<evidence type="ECO:0000313" key="4">
    <source>
        <dbReference type="Proteomes" id="UP001629745"/>
    </source>
</evidence>
<feature type="transmembrane region" description="Helical" evidence="2">
    <location>
        <begin position="31"/>
        <end position="52"/>
    </location>
</feature>
<keyword evidence="2" id="KW-1133">Transmembrane helix</keyword>
<keyword evidence="2" id="KW-0472">Membrane</keyword>
<evidence type="ECO:0000313" key="3">
    <source>
        <dbReference type="EMBL" id="MFM1723137.1"/>
    </source>
</evidence>
<dbReference type="EMBL" id="JBDLNV010000002">
    <property type="protein sequence ID" value="MFM1723137.1"/>
    <property type="molecule type" value="Genomic_DNA"/>
</dbReference>
<evidence type="ECO:0008006" key="5">
    <source>
        <dbReference type="Google" id="ProtNLM"/>
    </source>
</evidence>